<evidence type="ECO:0008006" key="7">
    <source>
        <dbReference type="Google" id="ProtNLM"/>
    </source>
</evidence>
<name>A0ABQ4EGT8_9ACTN</name>
<evidence type="ECO:0000256" key="1">
    <source>
        <dbReference type="ARBA" id="ARBA00004255"/>
    </source>
</evidence>
<sequence length="219" mass="23792">MTNLPGPPTERLADELFLIAHDDYSGKPLAAAILVDAALSGALLAELLFDGRITLVRSAVYVADDRAWREPVTDRVLAEIVRRGDGHPARSWLEFLAPRVRDHVGDRLVSAGAVRRMTTRGLNLRVTVRFPGLDPNRVARPRVRLNAILERSDQPLDARTATLAGLVRAGGLVRALIPTNRSIVAERIAASRRLLPTELGDLLDAVDAAVAATALTVRR</sequence>
<protein>
    <recommendedName>
        <fullName evidence="7">GPP34 family phosphoprotein</fullName>
    </recommendedName>
</protein>
<evidence type="ECO:0000256" key="4">
    <source>
        <dbReference type="ARBA" id="ARBA00023136"/>
    </source>
</evidence>
<evidence type="ECO:0000256" key="2">
    <source>
        <dbReference type="ARBA" id="ARBA00023034"/>
    </source>
</evidence>
<gene>
    <name evidence="5" type="ORF">Pma05_04330</name>
</gene>
<dbReference type="Proteomes" id="UP000621500">
    <property type="component" value="Unassembled WGS sequence"/>
</dbReference>
<evidence type="ECO:0000313" key="5">
    <source>
        <dbReference type="EMBL" id="GIG93860.1"/>
    </source>
</evidence>
<dbReference type="EMBL" id="BONX01000002">
    <property type="protein sequence ID" value="GIG93860.1"/>
    <property type="molecule type" value="Genomic_DNA"/>
</dbReference>
<evidence type="ECO:0000256" key="3">
    <source>
        <dbReference type="ARBA" id="ARBA00023121"/>
    </source>
</evidence>
<dbReference type="InterPro" id="IPR008628">
    <property type="entry name" value="GPP34-like"/>
</dbReference>
<keyword evidence="2" id="KW-0333">Golgi apparatus</keyword>
<comment type="subcellular location">
    <subcellularLocation>
        <location evidence="1">Golgi apparatus membrane</location>
        <topology evidence="1">Peripheral membrane protein</topology>
        <orientation evidence="1">Cytoplasmic side</orientation>
    </subcellularLocation>
</comment>
<proteinExistence type="predicted"/>
<comment type="caution">
    <text evidence="5">The sequence shown here is derived from an EMBL/GenBank/DDBJ whole genome shotgun (WGS) entry which is preliminary data.</text>
</comment>
<keyword evidence="6" id="KW-1185">Reference proteome</keyword>
<dbReference type="InterPro" id="IPR038261">
    <property type="entry name" value="GPP34-like_sf"/>
</dbReference>
<keyword evidence="3" id="KW-0446">Lipid-binding</keyword>
<reference evidence="5 6" key="1">
    <citation type="submission" date="2021-01" db="EMBL/GenBank/DDBJ databases">
        <title>Whole genome shotgun sequence of Plantactinospora mayteni NBRC 109088.</title>
        <authorList>
            <person name="Komaki H."/>
            <person name="Tamura T."/>
        </authorList>
    </citation>
    <scope>NUCLEOTIDE SEQUENCE [LARGE SCALE GENOMIC DNA]</scope>
    <source>
        <strain evidence="5 6">NBRC 109088</strain>
    </source>
</reference>
<keyword evidence="4" id="KW-0472">Membrane</keyword>
<organism evidence="5 6">
    <name type="scientific">Plantactinospora mayteni</name>
    <dbReference type="NCBI Taxonomy" id="566021"/>
    <lineage>
        <taxon>Bacteria</taxon>
        <taxon>Bacillati</taxon>
        <taxon>Actinomycetota</taxon>
        <taxon>Actinomycetes</taxon>
        <taxon>Micromonosporales</taxon>
        <taxon>Micromonosporaceae</taxon>
        <taxon>Plantactinospora</taxon>
    </lineage>
</organism>
<dbReference type="Gene3D" id="1.10.3630.10">
    <property type="entry name" value="yeast vps74-n-term truncation variant domain like"/>
    <property type="match status" value="1"/>
</dbReference>
<dbReference type="Pfam" id="PF05719">
    <property type="entry name" value="GPP34"/>
    <property type="match status" value="1"/>
</dbReference>
<dbReference type="RefSeq" id="WP_203855511.1">
    <property type="nucleotide sequence ID" value="NZ_BAAAZQ010000003.1"/>
</dbReference>
<accession>A0ABQ4EGT8</accession>
<evidence type="ECO:0000313" key="6">
    <source>
        <dbReference type="Proteomes" id="UP000621500"/>
    </source>
</evidence>